<feature type="domain" description="OmpA-like" evidence="5">
    <location>
        <begin position="516"/>
        <end position="640"/>
    </location>
</feature>
<evidence type="ECO:0000256" key="2">
    <source>
        <dbReference type="ARBA" id="ARBA00023136"/>
    </source>
</evidence>
<protein>
    <submittedName>
        <fullName evidence="6">OmpA family protein</fullName>
    </submittedName>
</protein>
<dbReference type="Proteomes" id="UP000474296">
    <property type="component" value="Unassembled WGS sequence"/>
</dbReference>
<evidence type="ECO:0000256" key="4">
    <source>
        <dbReference type="PROSITE-ProRule" id="PRU00473"/>
    </source>
</evidence>
<dbReference type="GO" id="GO:0009279">
    <property type="term" value="C:cell outer membrane"/>
    <property type="evidence" value="ECO:0007669"/>
    <property type="project" value="UniProtKB-SubCell"/>
</dbReference>
<comment type="caution">
    <text evidence="6">The sequence shown here is derived from an EMBL/GenBank/DDBJ whole genome shotgun (WGS) entry which is preliminary data.</text>
</comment>
<evidence type="ECO:0000259" key="5">
    <source>
        <dbReference type="PROSITE" id="PS51123"/>
    </source>
</evidence>
<dbReference type="Gene3D" id="1.25.40.10">
    <property type="entry name" value="Tetratricopeptide repeat domain"/>
    <property type="match status" value="1"/>
</dbReference>
<evidence type="ECO:0000313" key="7">
    <source>
        <dbReference type="Proteomes" id="UP000474296"/>
    </source>
</evidence>
<keyword evidence="7" id="KW-1185">Reference proteome</keyword>
<gene>
    <name evidence="6" type="ORF">GWK10_10550</name>
</gene>
<evidence type="ECO:0000313" key="6">
    <source>
        <dbReference type="EMBL" id="NER17652.1"/>
    </source>
</evidence>
<dbReference type="EMBL" id="JAABOQ010000004">
    <property type="protein sequence ID" value="NER17652.1"/>
    <property type="molecule type" value="Genomic_DNA"/>
</dbReference>
<proteinExistence type="predicted"/>
<dbReference type="RefSeq" id="WP_164032329.1">
    <property type="nucleotide sequence ID" value="NZ_JAABOQ010000004.1"/>
</dbReference>
<dbReference type="SUPFAM" id="SSF82171">
    <property type="entry name" value="DPP6 N-terminal domain-like"/>
    <property type="match status" value="1"/>
</dbReference>
<dbReference type="InterPro" id="IPR006665">
    <property type="entry name" value="OmpA-like"/>
</dbReference>
<dbReference type="Pfam" id="PF13620">
    <property type="entry name" value="CarboxypepD_reg"/>
    <property type="match status" value="1"/>
</dbReference>
<dbReference type="InterPro" id="IPR050330">
    <property type="entry name" value="Bact_OuterMem_StrucFunc"/>
</dbReference>
<dbReference type="Gene3D" id="2.120.10.30">
    <property type="entry name" value="TolB, C-terminal domain"/>
    <property type="match status" value="1"/>
</dbReference>
<dbReference type="PANTHER" id="PTHR30329:SF21">
    <property type="entry name" value="LIPOPROTEIN YIAD-RELATED"/>
    <property type="match status" value="1"/>
</dbReference>
<dbReference type="SUPFAM" id="SSF49464">
    <property type="entry name" value="Carboxypeptidase regulatory domain-like"/>
    <property type="match status" value="1"/>
</dbReference>
<name>A0A6M0CJ96_9FLAO</name>
<evidence type="ECO:0000256" key="3">
    <source>
        <dbReference type="ARBA" id="ARBA00023237"/>
    </source>
</evidence>
<keyword evidence="2 4" id="KW-0472">Membrane</keyword>
<accession>A0A6M0CJ96</accession>
<dbReference type="SUPFAM" id="SSF48452">
    <property type="entry name" value="TPR-like"/>
    <property type="match status" value="1"/>
</dbReference>
<dbReference type="InterPro" id="IPR011990">
    <property type="entry name" value="TPR-like_helical_dom_sf"/>
</dbReference>
<keyword evidence="3" id="KW-0998">Cell outer membrane</keyword>
<dbReference type="PANTHER" id="PTHR30329">
    <property type="entry name" value="STATOR ELEMENT OF FLAGELLAR MOTOR COMPLEX"/>
    <property type="match status" value="1"/>
</dbReference>
<dbReference type="Pfam" id="PF07676">
    <property type="entry name" value="PD40"/>
    <property type="match status" value="3"/>
</dbReference>
<dbReference type="PRINTS" id="PR01021">
    <property type="entry name" value="OMPADOMAIN"/>
</dbReference>
<dbReference type="InterPro" id="IPR008969">
    <property type="entry name" value="CarboxyPept-like_regulatory"/>
</dbReference>
<sequence length="642" mass="72837">MRHYISITILLLLTTVNVVNAQYGRQRRGDAMFNGFAYAKAIKSYQEMIDNDYNVNYAKRKIADAYSLLRDPQNASKYYADVVKQKDIDPDYYLRYAQALRGIKEYKESRIWLKKYRKTKKGNLDNVERMIKNDRFVDDIYQAKQRYEIVESPYNSTFSDFGAYTHDSITYIASTRDDGGLIKRLYGWNLQPFLDIYKTEIDTSGIAILTKLSGDVNTKVHEGSMTISEDGNTMYFTRTNYLNKKGKDDNGISNLKIYRATKIGGKWDNITELPFNSNDFSTGHPSLSKDGKTLYFASDSKEGYGGSDLYKVSILENGTYSTPENLGDTVNTPLNELFPFIHENGTLFFSSDGHQGLGQLDIFATILNDDGDAVDILNLGLPVNSNKDDFSYYLAPDGINGYISSNRIGGTGDDDIYSFERIPQITLKGVVTDVVNATPIANATVKITEDNNKVFATVQADKNGYYEQDVDMGVIYTVEASAPKYISQTKQIETIKPENGSYSMTLDFQLEPIKKLEVLADIDINKIYFDFDRYNIRRDAGKELDKVVDLMINKYPEMIIAIGSHTDSRGADAYNLKLSQNRALATYRYLTKKGVPKHRIENHQGFGEMELITPCDDGQQCSEEEHELNRRSEFAVVRMESN</sequence>
<reference evidence="6 7" key="1">
    <citation type="submission" date="2020-01" db="EMBL/GenBank/DDBJ databases">
        <title>Spongiivirga citrea KCTC 32990T.</title>
        <authorList>
            <person name="Wang G."/>
        </authorList>
    </citation>
    <scope>NUCLEOTIDE SEQUENCE [LARGE SCALE GENOMIC DNA]</scope>
    <source>
        <strain evidence="6 7">KCTC 32990</strain>
    </source>
</reference>
<dbReference type="Gene3D" id="2.60.40.1120">
    <property type="entry name" value="Carboxypeptidase-like, regulatory domain"/>
    <property type="match status" value="1"/>
</dbReference>
<dbReference type="AlphaFoldDB" id="A0A6M0CJ96"/>
<dbReference type="Gene3D" id="3.30.1330.60">
    <property type="entry name" value="OmpA-like domain"/>
    <property type="match status" value="1"/>
</dbReference>
<dbReference type="Pfam" id="PF00691">
    <property type="entry name" value="OmpA"/>
    <property type="match status" value="1"/>
</dbReference>
<dbReference type="PROSITE" id="PS51123">
    <property type="entry name" value="OMPA_2"/>
    <property type="match status" value="1"/>
</dbReference>
<organism evidence="6 7">
    <name type="scientific">Spongiivirga citrea</name>
    <dbReference type="NCBI Taxonomy" id="1481457"/>
    <lineage>
        <taxon>Bacteria</taxon>
        <taxon>Pseudomonadati</taxon>
        <taxon>Bacteroidota</taxon>
        <taxon>Flavobacteriia</taxon>
        <taxon>Flavobacteriales</taxon>
        <taxon>Flavobacteriaceae</taxon>
        <taxon>Spongiivirga</taxon>
    </lineage>
</organism>
<dbReference type="InterPro" id="IPR036737">
    <property type="entry name" value="OmpA-like_sf"/>
</dbReference>
<dbReference type="InterPro" id="IPR011659">
    <property type="entry name" value="WD40"/>
</dbReference>
<dbReference type="CDD" id="cd07185">
    <property type="entry name" value="OmpA_C-like"/>
    <property type="match status" value="1"/>
</dbReference>
<dbReference type="SUPFAM" id="SSF103088">
    <property type="entry name" value="OmpA-like"/>
    <property type="match status" value="1"/>
</dbReference>
<dbReference type="InterPro" id="IPR011042">
    <property type="entry name" value="6-blade_b-propeller_TolB-like"/>
</dbReference>
<dbReference type="InterPro" id="IPR006664">
    <property type="entry name" value="OMP_bac"/>
</dbReference>
<comment type="subcellular location">
    <subcellularLocation>
        <location evidence="1">Cell outer membrane</location>
    </subcellularLocation>
</comment>
<evidence type="ECO:0000256" key="1">
    <source>
        <dbReference type="ARBA" id="ARBA00004442"/>
    </source>
</evidence>